<keyword evidence="1" id="KW-1133">Transmembrane helix</keyword>
<proteinExistence type="predicted"/>
<keyword evidence="1" id="KW-0812">Transmembrane</keyword>
<feature type="transmembrane region" description="Helical" evidence="1">
    <location>
        <begin position="106"/>
        <end position="129"/>
    </location>
</feature>
<dbReference type="RefSeq" id="WP_160802804.1">
    <property type="nucleotide sequence ID" value="NZ_WUUL01000014.1"/>
</dbReference>
<name>A0A6I4W3U6_9BACL</name>
<comment type="caution">
    <text evidence="2">The sequence shown here is derived from an EMBL/GenBank/DDBJ whole genome shotgun (WGS) entry which is preliminary data.</text>
</comment>
<keyword evidence="1" id="KW-0472">Membrane</keyword>
<feature type="transmembrane region" description="Helical" evidence="1">
    <location>
        <begin position="18"/>
        <end position="38"/>
    </location>
</feature>
<feature type="transmembrane region" description="Helical" evidence="1">
    <location>
        <begin position="77"/>
        <end position="100"/>
    </location>
</feature>
<sequence length="131" mass="14635">MELHKKQIVMTPLLRKVFLFDAVGTGVFALVLIFFANFTGEITGITNTMMIRLIGIGSIIPASFSFWAASRIRLQKIFILLFAIVCTIWVIGSFILILLLPFPVMGVLSMVCVAICVGIVGGFLFYFYFRN</sequence>
<feature type="transmembrane region" description="Helical" evidence="1">
    <location>
        <begin position="50"/>
        <end position="70"/>
    </location>
</feature>
<dbReference type="Proteomes" id="UP000430692">
    <property type="component" value="Unassembled WGS sequence"/>
</dbReference>
<reference evidence="2 3" key="1">
    <citation type="submission" date="2019-12" db="EMBL/GenBank/DDBJ databases">
        <title>Whole-genome analyses of novel actinobacteria.</title>
        <authorList>
            <person name="Sahin N."/>
            <person name="Saygin H."/>
        </authorList>
    </citation>
    <scope>NUCLEOTIDE SEQUENCE [LARGE SCALE GENOMIC DNA]</scope>
    <source>
        <strain evidence="2 3">KC615</strain>
    </source>
</reference>
<keyword evidence="3" id="KW-1185">Reference proteome</keyword>
<organism evidence="2 3">
    <name type="scientific">Shimazuella alba</name>
    <dbReference type="NCBI Taxonomy" id="2690964"/>
    <lineage>
        <taxon>Bacteria</taxon>
        <taxon>Bacillati</taxon>
        <taxon>Bacillota</taxon>
        <taxon>Bacilli</taxon>
        <taxon>Bacillales</taxon>
        <taxon>Thermoactinomycetaceae</taxon>
        <taxon>Shimazuella</taxon>
    </lineage>
</organism>
<evidence type="ECO:0000256" key="1">
    <source>
        <dbReference type="SAM" id="Phobius"/>
    </source>
</evidence>
<dbReference type="EMBL" id="WUUL01000014">
    <property type="protein sequence ID" value="MXQ55454.1"/>
    <property type="molecule type" value="Genomic_DNA"/>
</dbReference>
<evidence type="ECO:0000313" key="2">
    <source>
        <dbReference type="EMBL" id="MXQ55454.1"/>
    </source>
</evidence>
<gene>
    <name evidence="2" type="ORF">GSM42_17365</name>
</gene>
<dbReference type="AlphaFoldDB" id="A0A6I4W3U6"/>
<protein>
    <submittedName>
        <fullName evidence="2">Uncharacterized protein</fullName>
    </submittedName>
</protein>
<evidence type="ECO:0000313" key="3">
    <source>
        <dbReference type="Proteomes" id="UP000430692"/>
    </source>
</evidence>
<accession>A0A6I4W3U6</accession>